<dbReference type="InterPro" id="IPR006439">
    <property type="entry name" value="HAD-SF_hydro_IA"/>
</dbReference>
<feature type="transmembrane region" description="Helical" evidence="1">
    <location>
        <begin position="103"/>
        <end position="122"/>
    </location>
</feature>
<dbReference type="PANTHER" id="PTHR43611:SF3">
    <property type="entry name" value="FLAVIN MONONUCLEOTIDE HYDROLASE 1, CHLOROPLATIC"/>
    <property type="match status" value="1"/>
</dbReference>
<dbReference type="Pfam" id="PF00892">
    <property type="entry name" value="EamA"/>
    <property type="match status" value="1"/>
</dbReference>
<dbReference type="GO" id="GO:0016020">
    <property type="term" value="C:membrane"/>
    <property type="evidence" value="ECO:0007669"/>
    <property type="project" value="InterPro"/>
</dbReference>
<dbReference type="CDD" id="cd02603">
    <property type="entry name" value="HAD_sEH-N_like"/>
    <property type="match status" value="1"/>
</dbReference>
<reference evidence="3 4" key="1">
    <citation type="submission" date="2013-02" db="EMBL/GenBank/DDBJ databases">
        <authorList>
            <person name="Fiebig A."/>
            <person name="Goeker M."/>
            <person name="Klenk H.-P.P."/>
        </authorList>
    </citation>
    <scope>NUCLEOTIDE SEQUENCE [LARGE SCALE GENOMIC DNA]</scope>
    <source>
        <strain evidence="3 4">DSM 19309</strain>
    </source>
</reference>
<organism evidence="3 4">
    <name type="scientific">Rubellimicrobium mesophilum DSM 19309</name>
    <dbReference type="NCBI Taxonomy" id="442562"/>
    <lineage>
        <taxon>Bacteria</taxon>
        <taxon>Pseudomonadati</taxon>
        <taxon>Pseudomonadota</taxon>
        <taxon>Alphaproteobacteria</taxon>
        <taxon>Rhodobacterales</taxon>
        <taxon>Roseobacteraceae</taxon>
        <taxon>Rubellimicrobium</taxon>
    </lineage>
</organism>
<protein>
    <submittedName>
        <fullName evidence="3">Hydrolase</fullName>
        <ecNumber evidence="3">3.8.1.2</ecNumber>
    </submittedName>
</protein>
<name>A0A017HLK6_9RHOB</name>
<dbReference type="NCBIfam" id="TIGR01509">
    <property type="entry name" value="HAD-SF-IA-v3"/>
    <property type="match status" value="1"/>
</dbReference>
<dbReference type="STRING" id="442562.Rumeso_03945"/>
<feature type="transmembrane region" description="Helical" evidence="1">
    <location>
        <begin position="154"/>
        <end position="172"/>
    </location>
</feature>
<evidence type="ECO:0000259" key="2">
    <source>
        <dbReference type="Pfam" id="PF00892"/>
    </source>
</evidence>
<dbReference type="AlphaFoldDB" id="A0A017HLK6"/>
<dbReference type="HOGENOM" id="CLU_512748_0_0_5"/>
<sequence>MQSSRTVLWGILLALGGSLVLSVNDMAVKALSGTYPLHEVVLARSIIGMGVVLALLALARARGLRSGVTTRRPGLHALRVLCVLLSNITYFLGLAALPLADGVATFFVAPLLLTALSVPLLGEKVGPRRWVAVGAGLLGVLVMMRPGAGVIQPAAILVLLSALAYALMHILTRRMAPTEGALAMSFWTQVGFIAVSCAMGLTVGGGQYGQSDNASLAFLLRAWHWPAPGDWPFFLATGLAVSTGGHHDRAGLPALRGGAGGALRVCGDPHGGALGRADLRHLAGRRRLDGDCAHRRGGSLYALARDAPGPRRGGRARGRSDGGSAVTVQAVVFDIGNVLIEWNPERFYDATLGEERRRAMFEAVPILAMNERVDLGAVWADEVAALAARHPDWAEPISHWHHRWIEMASPEIPGSVRLLRALRGRGVPVFALSNFGRETFAHALAHYPFLGEFDRAFVSGHLALAKPDAAIYEAVERDSGVAPGSLLFADDRPENIEAARARGWRTHLFTGPEGFAERLVAEGLLTLEDAA</sequence>
<evidence type="ECO:0000313" key="4">
    <source>
        <dbReference type="Proteomes" id="UP000019666"/>
    </source>
</evidence>
<dbReference type="PANTHER" id="PTHR43611">
    <property type="entry name" value="ALPHA-D-GLUCOSE 1-PHOSPHATE PHOSPHATASE"/>
    <property type="match status" value="1"/>
</dbReference>
<dbReference type="RefSeq" id="WP_342670805.1">
    <property type="nucleotide sequence ID" value="NZ_KK088604.1"/>
</dbReference>
<dbReference type="SFLD" id="SFLDG01129">
    <property type="entry name" value="C1.5:_HAD__Beta-PGM__Phosphata"/>
    <property type="match status" value="1"/>
</dbReference>
<dbReference type="EC" id="3.8.1.2" evidence="3"/>
<comment type="caution">
    <text evidence="3">The sequence shown here is derived from an EMBL/GenBank/DDBJ whole genome shotgun (WGS) entry which is preliminary data.</text>
</comment>
<dbReference type="SUPFAM" id="SSF103481">
    <property type="entry name" value="Multidrug resistance efflux transporter EmrE"/>
    <property type="match status" value="1"/>
</dbReference>
<dbReference type="InterPro" id="IPR037185">
    <property type="entry name" value="EmrE-like"/>
</dbReference>
<dbReference type="SFLD" id="SFLDS00003">
    <property type="entry name" value="Haloacid_Dehalogenase"/>
    <property type="match status" value="1"/>
</dbReference>
<proteinExistence type="predicted"/>
<keyword evidence="1" id="KW-1133">Transmembrane helix</keyword>
<accession>A0A017HLK6</accession>
<dbReference type="PATRIC" id="fig|442562.3.peg.3892"/>
<dbReference type="InterPro" id="IPR036412">
    <property type="entry name" value="HAD-like_sf"/>
</dbReference>
<dbReference type="SUPFAM" id="SSF56784">
    <property type="entry name" value="HAD-like"/>
    <property type="match status" value="1"/>
</dbReference>
<keyword evidence="3" id="KW-0378">Hydrolase</keyword>
<feature type="domain" description="EamA" evidence="2">
    <location>
        <begin position="8"/>
        <end position="144"/>
    </location>
</feature>
<gene>
    <name evidence="3" type="ORF">Rumeso_03945</name>
</gene>
<dbReference type="Gene3D" id="3.40.50.1000">
    <property type="entry name" value="HAD superfamily/HAD-like"/>
    <property type="match status" value="1"/>
</dbReference>
<dbReference type="Pfam" id="PF00702">
    <property type="entry name" value="Hydrolase"/>
    <property type="match status" value="1"/>
</dbReference>
<dbReference type="InterPro" id="IPR023214">
    <property type="entry name" value="HAD_sf"/>
</dbReference>
<feature type="transmembrane region" description="Helical" evidence="1">
    <location>
        <begin position="41"/>
        <end position="59"/>
    </location>
</feature>
<feature type="transmembrane region" description="Helical" evidence="1">
    <location>
        <begin position="80"/>
        <end position="97"/>
    </location>
</feature>
<evidence type="ECO:0000256" key="1">
    <source>
        <dbReference type="SAM" id="Phobius"/>
    </source>
</evidence>
<keyword evidence="4" id="KW-1185">Reference proteome</keyword>
<dbReference type="Gene3D" id="1.10.150.240">
    <property type="entry name" value="Putative phosphatase, domain 2"/>
    <property type="match status" value="1"/>
</dbReference>
<keyword evidence="1" id="KW-0472">Membrane</keyword>
<feature type="transmembrane region" description="Helical" evidence="1">
    <location>
        <begin position="184"/>
        <end position="205"/>
    </location>
</feature>
<dbReference type="PRINTS" id="PR00413">
    <property type="entry name" value="HADHALOGNASE"/>
</dbReference>
<dbReference type="GO" id="GO:0018784">
    <property type="term" value="F:(S)-2-haloacid dehalogenase activity"/>
    <property type="evidence" value="ECO:0007669"/>
    <property type="project" value="UniProtKB-EC"/>
</dbReference>
<dbReference type="InterPro" id="IPR023198">
    <property type="entry name" value="PGP-like_dom2"/>
</dbReference>
<evidence type="ECO:0000313" key="3">
    <source>
        <dbReference type="EMBL" id="EYD74649.1"/>
    </source>
</evidence>
<feature type="transmembrane region" description="Helical" evidence="1">
    <location>
        <begin position="129"/>
        <end position="148"/>
    </location>
</feature>
<dbReference type="Proteomes" id="UP000019666">
    <property type="component" value="Unassembled WGS sequence"/>
</dbReference>
<dbReference type="EMBL" id="AOSK01000111">
    <property type="protein sequence ID" value="EYD74649.1"/>
    <property type="molecule type" value="Genomic_DNA"/>
</dbReference>
<keyword evidence="1" id="KW-0812">Transmembrane</keyword>
<dbReference type="InterPro" id="IPR000620">
    <property type="entry name" value="EamA_dom"/>
</dbReference>